<dbReference type="GO" id="GO:0003677">
    <property type="term" value="F:DNA binding"/>
    <property type="evidence" value="ECO:0007669"/>
    <property type="project" value="UniProtKB-KW"/>
</dbReference>
<dbReference type="Pfam" id="PF00172">
    <property type="entry name" value="Zn_clus"/>
    <property type="match status" value="1"/>
</dbReference>
<dbReference type="AlphaFoldDB" id="A0AAD6HXG3"/>
<dbReference type="GO" id="GO:0008270">
    <property type="term" value="F:zinc ion binding"/>
    <property type="evidence" value="ECO:0007669"/>
    <property type="project" value="InterPro"/>
</dbReference>
<comment type="caution">
    <text evidence="7">The sequence shown here is derived from an EMBL/GenBank/DDBJ whole genome shotgun (WGS) entry which is preliminary data.</text>
</comment>
<dbReference type="SUPFAM" id="SSF57701">
    <property type="entry name" value="Zn2/Cys6 DNA-binding domain"/>
    <property type="match status" value="1"/>
</dbReference>
<reference evidence="7" key="1">
    <citation type="journal article" date="2023" name="IMA Fungus">
        <title>Comparative genomic study of the Penicillium genus elucidates a diverse pangenome and 15 lateral gene transfer events.</title>
        <authorList>
            <person name="Petersen C."/>
            <person name="Sorensen T."/>
            <person name="Nielsen M.R."/>
            <person name="Sondergaard T.E."/>
            <person name="Sorensen J.L."/>
            <person name="Fitzpatrick D.A."/>
            <person name="Frisvad J.C."/>
            <person name="Nielsen K.L."/>
        </authorList>
    </citation>
    <scope>NUCLEOTIDE SEQUENCE</scope>
    <source>
        <strain evidence="7">IBT 17514</strain>
    </source>
</reference>
<keyword evidence="3" id="KW-0804">Transcription</keyword>
<evidence type="ECO:0000256" key="2">
    <source>
        <dbReference type="ARBA" id="ARBA00023125"/>
    </source>
</evidence>
<evidence type="ECO:0000256" key="1">
    <source>
        <dbReference type="ARBA" id="ARBA00023015"/>
    </source>
</evidence>
<keyword evidence="1" id="KW-0805">Transcription regulation</keyword>
<evidence type="ECO:0000256" key="4">
    <source>
        <dbReference type="ARBA" id="ARBA00023242"/>
    </source>
</evidence>
<dbReference type="InterPro" id="IPR036864">
    <property type="entry name" value="Zn2-C6_fun-type_DNA-bd_sf"/>
</dbReference>
<dbReference type="SMART" id="SM00066">
    <property type="entry name" value="GAL4"/>
    <property type="match status" value="1"/>
</dbReference>
<keyword evidence="2" id="KW-0238">DNA-binding</keyword>
<proteinExistence type="predicted"/>
<accession>A0AAD6HXG3</accession>
<dbReference type="EMBL" id="JAQJAN010000001">
    <property type="protein sequence ID" value="KAJ5740977.1"/>
    <property type="molecule type" value="Genomic_DNA"/>
</dbReference>
<evidence type="ECO:0000313" key="8">
    <source>
        <dbReference type="Proteomes" id="UP001215712"/>
    </source>
</evidence>
<dbReference type="PROSITE" id="PS00463">
    <property type="entry name" value="ZN2_CY6_FUNGAL_1"/>
    <property type="match status" value="1"/>
</dbReference>
<feature type="domain" description="Zn(2)-C6 fungal-type" evidence="6">
    <location>
        <begin position="13"/>
        <end position="48"/>
    </location>
</feature>
<dbReference type="Gene3D" id="4.10.240.10">
    <property type="entry name" value="Zn(2)-C6 fungal-type DNA-binding domain"/>
    <property type="match status" value="1"/>
</dbReference>
<keyword evidence="4" id="KW-0539">Nucleus</keyword>
<organism evidence="7 8">
    <name type="scientific">Penicillium malachiteum</name>
    <dbReference type="NCBI Taxonomy" id="1324776"/>
    <lineage>
        <taxon>Eukaryota</taxon>
        <taxon>Fungi</taxon>
        <taxon>Dikarya</taxon>
        <taxon>Ascomycota</taxon>
        <taxon>Pezizomycotina</taxon>
        <taxon>Eurotiomycetes</taxon>
        <taxon>Eurotiomycetidae</taxon>
        <taxon>Eurotiales</taxon>
        <taxon>Aspergillaceae</taxon>
        <taxon>Penicillium</taxon>
    </lineage>
</organism>
<gene>
    <name evidence="7" type="ORF">N7493_000849</name>
</gene>
<dbReference type="PROSITE" id="PS50048">
    <property type="entry name" value="ZN2_CY6_FUNGAL_2"/>
    <property type="match status" value="1"/>
</dbReference>
<reference evidence="7" key="2">
    <citation type="submission" date="2023-01" db="EMBL/GenBank/DDBJ databases">
        <authorList>
            <person name="Petersen C."/>
        </authorList>
    </citation>
    <scope>NUCLEOTIDE SEQUENCE</scope>
    <source>
        <strain evidence="7">IBT 17514</strain>
    </source>
</reference>
<dbReference type="GO" id="GO:0000981">
    <property type="term" value="F:DNA-binding transcription factor activity, RNA polymerase II-specific"/>
    <property type="evidence" value="ECO:0007669"/>
    <property type="project" value="InterPro"/>
</dbReference>
<protein>
    <recommendedName>
        <fullName evidence="6">Zn(2)-C6 fungal-type domain-containing protein</fullName>
    </recommendedName>
</protein>
<feature type="compositionally biased region" description="Polar residues" evidence="5">
    <location>
        <begin position="102"/>
        <end position="115"/>
    </location>
</feature>
<feature type="region of interest" description="Disordered" evidence="5">
    <location>
        <begin position="57"/>
        <end position="115"/>
    </location>
</feature>
<dbReference type="InterPro" id="IPR001138">
    <property type="entry name" value="Zn2Cys6_DnaBD"/>
</dbReference>
<dbReference type="Proteomes" id="UP001215712">
    <property type="component" value="Unassembled WGS sequence"/>
</dbReference>
<keyword evidence="8" id="KW-1185">Reference proteome</keyword>
<feature type="compositionally biased region" description="Polar residues" evidence="5">
    <location>
        <begin position="60"/>
        <end position="94"/>
    </location>
</feature>
<name>A0AAD6HXG3_9EURO</name>
<evidence type="ECO:0000259" key="6">
    <source>
        <dbReference type="PROSITE" id="PS50048"/>
    </source>
</evidence>
<evidence type="ECO:0000256" key="3">
    <source>
        <dbReference type="ARBA" id="ARBA00023163"/>
    </source>
</evidence>
<dbReference type="CDD" id="cd00067">
    <property type="entry name" value="GAL4"/>
    <property type="match status" value="1"/>
</dbReference>
<evidence type="ECO:0000256" key="5">
    <source>
        <dbReference type="SAM" id="MobiDB-lite"/>
    </source>
</evidence>
<sequence>MKLDKTTLPLRQSCDRCHGQKLRCVRQSSSSATGVCDRCLRQGAPCVYSFSLPKGRRSTYAGSTTVQSESATSSRRPLSTIMDSTCASTPSSTPIPALELPTETSSKSASGARTPVSTISEHLNINSCPSFHHLQETGEQEPSSMVWLDKSLNFSLDGMGTSTINETDVNEAQSQLNLETFLNRSGFEDVNMSNIENIYAWPEHESVEEIQAGHHEILTNQDPVSSLPSQNHGQPPGQAFMNPIAAKDLPDYVNLESTDDFIARVSQLSASLHASYRATSDLTSKIGGIGPYSRRLPLFDEQSLRSASTWPAAPNTNINTYPLMSSEPSPLGLAMGSLVAPKTLGSILITTFSASHCLLQVLHEIKIINTTAQHNLSHSDIHDDAGSSTTTNPSNGTREVLDCQHSITVIRHLIIACYILVLKTWSALLVALQHDAELSAGSIPFPSFDNPDRERDGATPHPPILANMSLVLVVHLSSFLVDCLRNEMHRCSASKLEGSTDDSVMELESELRQLLARLRRTLHI</sequence>
<evidence type="ECO:0000313" key="7">
    <source>
        <dbReference type="EMBL" id="KAJ5740977.1"/>
    </source>
</evidence>